<proteinExistence type="predicted"/>
<dbReference type="InterPro" id="IPR007887">
    <property type="entry name" value="MecA_N"/>
</dbReference>
<keyword evidence="6" id="KW-1185">Reference proteome</keyword>
<dbReference type="GO" id="GO:0071972">
    <property type="term" value="F:peptidoglycan L,D-transpeptidase activity"/>
    <property type="evidence" value="ECO:0007669"/>
    <property type="project" value="TreeGrafter"/>
</dbReference>
<reference evidence="5 6" key="1">
    <citation type="submission" date="2020-08" db="EMBL/GenBank/DDBJ databases">
        <title>Sequencing the genomes of 1000 actinobacteria strains.</title>
        <authorList>
            <person name="Klenk H.-P."/>
        </authorList>
    </citation>
    <scope>NUCLEOTIDE SEQUENCE [LARGE SCALE GENOMIC DNA]</scope>
    <source>
        <strain evidence="5 6">DSM 41654</strain>
    </source>
</reference>
<evidence type="ECO:0000259" key="3">
    <source>
        <dbReference type="Pfam" id="PF00905"/>
    </source>
</evidence>
<dbReference type="GO" id="GO:0005886">
    <property type="term" value="C:plasma membrane"/>
    <property type="evidence" value="ECO:0007669"/>
    <property type="project" value="TreeGrafter"/>
</dbReference>
<feature type="domain" description="Penicillin-binding protein transpeptidase" evidence="3">
    <location>
        <begin position="290"/>
        <end position="557"/>
    </location>
</feature>
<feature type="transmembrane region" description="Helical" evidence="2">
    <location>
        <begin position="12"/>
        <end position="30"/>
    </location>
</feature>
<sequence>MRERNKGAKVGIVAVCGGAAVLGTAGYGVWELTSGGPGPKAAVSSPRTVVAEAPAAGQAAAGAQAFLEAWAKGDLVKAGALTDDPTAATTALTAFRDNVKPSAVSLTASGPAAASPSASPSPSASASTAPPPPGLVPLTFKAVLEFAESGTPWRYDGAIGVVKMSDGKPAVHWTPSVIHPRLGPGTSLAVKPVSSPPASVVDRNGKSLAAFPSLTPLLDRLKANAPSSPENAGTGVVLTADSGKTAADPLFTITAPKPQGPLKLTLDAALQQAAEAAVQEQSKGGTRAASLVAVEPSTGGVLAVANAPAAGQNRAFLGATAPGSTLKVVTAAALLEAGVTPSTPVPCPSSTTVTGLPLHNDFPDARPGNTFADDFTQSCNTAFIDKSTEVLKPDTLPTLAKDVFGLGLNWKTGVTSFDAVIPTPGNAASAAPQYIGQGAVQANPLAMASVAATVQNGTFKQPILVPGMQQVQAKRQLSGEVLNTLRSLMNQTTRTGTGAAVPGIPQDAGSKTGTTEIADGKPTNSWFTAYRGNLAVAAEVEGGGHGGQAAGPAVVKLLKIGNQ</sequence>
<feature type="domain" description="NTF2-like N-terminal transpeptidase" evidence="4">
    <location>
        <begin position="59"/>
        <end position="185"/>
    </location>
</feature>
<evidence type="ECO:0000259" key="4">
    <source>
        <dbReference type="Pfam" id="PF05223"/>
    </source>
</evidence>
<accession>A0A7W7QXN1</accession>
<dbReference type="GO" id="GO:0046677">
    <property type="term" value="P:response to antibiotic"/>
    <property type="evidence" value="ECO:0007669"/>
    <property type="project" value="InterPro"/>
</dbReference>
<keyword evidence="2" id="KW-1133">Transmembrane helix</keyword>
<protein>
    <recommendedName>
        <fullName evidence="7">Penicillin-binding protein</fullName>
    </recommendedName>
</protein>
<dbReference type="Gene3D" id="3.40.710.10">
    <property type="entry name" value="DD-peptidase/beta-lactamase superfamily"/>
    <property type="match status" value="1"/>
</dbReference>
<dbReference type="PANTHER" id="PTHR30627">
    <property type="entry name" value="PEPTIDOGLYCAN D,D-TRANSPEPTIDASE"/>
    <property type="match status" value="1"/>
</dbReference>
<evidence type="ECO:0000313" key="6">
    <source>
        <dbReference type="Proteomes" id="UP000540506"/>
    </source>
</evidence>
<name>A0A7W7QXN1_KITKI</name>
<organism evidence="5 6">
    <name type="scientific">Kitasatospora kifunensis</name>
    <name type="common">Streptomyces kifunensis</name>
    <dbReference type="NCBI Taxonomy" id="58351"/>
    <lineage>
        <taxon>Bacteria</taxon>
        <taxon>Bacillati</taxon>
        <taxon>Actinomycetota</taxon>
        <taxon>Actinomycetes</taxon>
        <taxon>Kitasatosporales</taxon>
        <taxon>Streptomycetaceae</taxon>
        <taxon>Kitasatospora</taxon>
    </lineage>
</organism>
<comment type="caution">
    <text evidence="5">The sequence shown here is derived from an EMBL/GenBank/DDBJ whole genome shotgun (WGS) entry which is preliminary data.</text>
</comment>
<dbReference type="Proteomes" id="UP000540506">
    <property type="component" value="Unassembled WGS sequence"/>
</dbReference>
<dbReference type="PANTHER" id="PTHR30627:SF24">
    <property type="entry name" value="PENICILLIN-BINDING PROTEIN 4B"/>
    <property type="match status" value="1"/>
</dbReference>
<dbReference type="GO" id="GO:0071555">
    <property type="term" value="P:cell wall organization"/>
    <property type="evidence" value="ECO:0007669"/>
    <property type="project" value="TreeGrafter"/>
</dbReference>
<feature type="region of interest" description="Disordered" evidence="1">
    <location>
        <begin position="107"/>
        <end position="130"/>
    </location>
</feature>
<dbReference type="GO" id="GO:0008658">
    <property type="term" value="F:penicillin binding"/>
    <property type="evidence" value="ECO:0007669"/>
    <property type="project" value="InterPro"/>
</dbReference>
<evidence type="ECO:0000256" key="1">
    <source>
        <dbReference type="SAM" id="MobiDB-lite"/>
    </source>
</evidence>
<dbReference type="Pfam" id="PF00905">
    <property type="entry name" value="Transpeptidase"/>
    <property type="match status" value="1"/>
</dbReference>
<gene>
    <name evidence="5" type="ORF">FHR34_000553</name>
</gene>
<dbReference type="EMBL" id="JACHJV010000001">
    <property type="protein sequence ID" value="MBB4921560.1"/>
    <property type="molecule type" value="Genomic_DNA"/>
</dbReference>
<keyword evidence="2" id="KW-0472">Membrane</keyword>
<keyword evidence="2" id="KW-0812">Transmembrane</keyword>
<dbReference type="Pfam" id="PF05223">
    <property type="entry name" value="MecA_N"/>
    <property type="match status" value="1"/>
</dbReference>
<evidence type="ECO:0000313" key="5">
    <source>
        <dbReference type="EMBL" id="MBB4921560.1"/>
    </source>
</evidence>
<dbReference type="InterPro" id="IPR001460">
    <property type="entry name" value="PCN-bd_Tpept"/>
</dbReference>
<dbReference type="RefSeq" id="WP_184933870.1">
    <property type="nucleotide sequence ID" value="NZ_JACHJV010000001.1"/>
</dbReference>
<evidence type="ECO:0000256" key="2">
    <source>
        <dbReference type="SAM" id="Phobius"/>
    </source>
</evidence>
<dbReference type="AlphaFoldDB" id="A0A7W7QXN1"/>
<evidence type="ECO:0008006" key="7">
    <source>
        <dbReference type="Google" id="ProtNLM"/>
    </source>
</evidence>
<feature type="compositionally biased region" description="Low complexity" evidence="1">
    <location>
        <begin position="107"/>
        <end position="128"/>
    </location>
</feature>
<dbReference type="SUPFAM" id="SSF56601">
    <property type="entry name" value="beta-lactamase/transpeptidase-like"/>
    <property type="match status" value="1"/>
</dbReference>
<dbReference type="InterPro" id="IPR050515">
    <property type="entry name" value="Beta-lactam/transpept"/>
</dbReference>
<dbReference type="InterPro" id="IPR012338">
    <property type="entry name" value="Beta-lactam/transpept-like"/>
</dbReference>